<evidence type="ECO:0000313" key="7">
    <source>
        <dbReference type="Proteomes" id="UP000011087"/>
    </source>
</evidence>
<dbReference type="InterPro" id="IPR029044">
    <property type="entry name" value="Nucleotide-diphossugar_trans"/>
</dbReference>
<evidence type="ECO:0000256" key="1">
    <source>
        <dbReference type="ARBA" id="ARBA00006721"/>
    </source>
</evidence>
<dbReference type="PaxDb" id="55529-EKX34433"/>
<dbReference type="CDD" id="cd00761">
    <property type="entry name" value="Glyco_tranf_GTA_type"/>
    <property type="match status" value="1"/>
</dbReference>
<sequence length="993" mass="113636">MSNQDINQVGFINMMCIRTFLVLFMVYTSFHVVFIVDVPHLPKKQGLMRRNFLLQNQRISTARAKPKVTGKVIFNEISLREPSTMKEGWMWIALNDVELAKACGVMLLDYVVMNQSRVNANQSSSPLLLSHLFPSSIYRAGKAKIKNVCAVKVDMKDAVASRKQFHTLREKISETFFPNKDFVKAVCKRIHACSGNQVMLKYMSWGHAMAPVRFDLTMSSWIQKASSRYLDGMGLQLSKPFHCFLSLSGTECDEFHSFTECMLLVSQRLRSIHGDFPIIVQNALHPNLREVGVLKAQRIFLMPIEHDPLPDVFRPLSLVHICSRATSIVHHGKTADIYATIVQAGRNTTKDMVVQSLLPNACDRQQIDLALQVETSINSLANILKQNGEKMCILHRCNASRSKFERSESILHKKKRRRTIIINLPRRADKKASMRHKMSEIGLTDFEFFDAVDCKASQECLSLFQELWRVLKFRIPGPNFPSKGALGLLMTHFKLFEKLLREDVDEVLLLEDDVYFIHDAAHYLHNNRSLPHALQFAPMYYLGANQLFWTQTQKHAIKQGGKGFRFYFTETASWDTYLRRQVGMSNTSLYDQTLYTYGTYSIVLKRPMIKLLYQWTSWTLQHPRYLIPADALWNWIMVCAGWRAPVVFPNVILPEVRDSDNLGPLEMNKFAKPRFLQYEMIAKERMALYEAFLRLGRDLKTSSPSQMWGAEGLLGHNLSHLHAVAGSYVRQTSLFVVFIYAFNVESDIKRVVDSVCSQVFPFVRVILYDDKSSDQTAQVALAALQSVKVCSQKAMMLNATVRRGKAFARRAVLQHVHDEEMVVFLDGKVALEDDMVLHHVDQLLFESAASLVFGKTSRVRLMGNVTEKLSTTECSFPPSRKDVKIHHHPIARAKFLKRLPDAVFKDWKCRWLERMLDLSLSLSLLDSKDARMTKSENVLFSRNVIPLGKNPSKSEVEIEHWVRGLSSQDGLSFFDHMRSGRCAEVKEGSNRSA</sequence>
<dbReference type="InterPro" id="IPR001173">
    <property type="entry name" value="Glyco_trans_2-like"/>
</dbReference>
<reference evidence="7" key="2">
    <citation type="submission" date="2012-11" db="EMBL/GenBank/DDBJ databases">
        <authorList>
            <person name="Kuo A."/>
            <person name="Curtis B.A."/>
            <person name="Tanifuji G."/>
            <person name="Burki F."/>
            <person name="Gruber A."/>
            <person name="Irimia M."/>
            <person name="Maruyama S."/>
            <person name="Arias M.C."/>
            <person name="Ball S.G."/>
            <person name="Gile G.H."/>
            <person name="Hirakawa Y."/>
            <person name="Hopkins J.F."/>
            <person name="Rensing S.A."/>
            <person name="Schmutz J."/>
            <person name="Symeonidi A."/>
            <person name="Elias M."/>
            <person name="Eveleigh R.J."/>
            <person name="Herman E.K."/>
            <person name="Klute M.J."/>
            <person name="Nakayama T."/>
            <person name="Obornik M."/>
            <person name="Reyes-Prieto A."/>
            <person name="Armbrust E.V."/>
            <person name="Aves S.J."/>
            <person name="Beiko R.G."/>
            <person name="Coutinho P."/>
            <person name="Dacks J.B."/>
            <person name="Durnford D.G."/>
            <person name="Fast N.M."/>
            <person name="Green B.R."/>
            <person name="Grisdale C."/>
            <person name="Hempe F."/>
            <person name="Henrissat B."/>
            <person name="Hoppner M.P."/>
            <person name="Ishida K.-I."/>
            <person name="Kim E."/>
            <person name="Koreny L."/>
            <person name="Kroth P.G."/>
            <person name="Liu Y."/>
            <person name="Malik S.-B."/>
            <person name="Maier U.G."/>
            <person name="McRose D."/>
            <person name="Mock T."/>
            <person name="Neilson J.A."/>
            <person name="Onodera N.T."/>
            <person name="Poole A.M."/>
            <person name="Pritham E.J."/>
            <person name="Richards T.A."/>
            <person name="Rocap G."/>
            <person name="Roy S.W."/>
            <person name="Sarai C."/>
            <person name="Schaack S."/>
            <person name="Shirato S."/>
            <person name="Slamovits C.H."/>
            <person name="Spencer D.F."/>
            <person name="Suzuki S."/>
            <person name="Worden A.Z."/>
            <person name="Zauner S."/>
            <person name="Barry K."/>
            <person name="Bell C."/>
            <person name="Bharti A.K."/>
            <person name="Crow J.A."/>
            <person name="Grimwood J."/>
            <person name="Kramer R."/>
            <person name="Lindquist E."/>
            <person name="Lucas S."/>
            <person name="Salamov A."/>
            <person name="McFadden G.I."/>
            <person name="Lane C.E."/>
            <person name="Keeling P.J."/>
            <person name="Gray M.W."/>
            <person name="Grigoriev I.V."/>
            <person name="Archibald J.M."/>
        </authorList>
    </citation>
    <scope>NUCLEOTIDE SEQUENCE</scope>
    <source>
        <strain evidence="7">CCMP2712</strain>
    </source>
</reference>
<dbReference type="EMBL" id="JH993109">
    <property type="protein sequence ID" value="EKX34433.1"/>
    <property type="molecule type" value="Genomic_DNA"/>
</dbReference>
<dbReference type="SUPFAM" id="SSF53448">
    <property type="entry name" value="Nucleotide-diphospho-sugar transferases"/>
    <property type="match status" value="1"/>
</dbReference>
<dbReference type="KEGG" id="gtt:GUITHDRAFT_147212"/>
<name>L1IDX6_GUITC</name>
<keyword evidence="7" id="KW-1185">Reference proteome</keyword>
<gene>
    <name evidence="5" type="ORF">GUITHDRAFT_147212</name>
</gene>
<dbReference type="InterPro" id="IPR002654">
    <property type="entry name" value="Glyco_trans_25"/>
</dbReference>
<dbReference type="STRING" id="905079.L1IDX6"/>
<dbReference type="Pfam" id="PF00535">
    <property type="entry name" value="Glycos_transf_2"/>
    <property type="match status" value="1"/>
</dbReference>
<reference evidence="6" key="3">
    <citation type="submission" date="2015-06" db="UniProtKB">
        <authorList>
            <consortium name="EnsemblProtists"/>
        </authorList>
    </citation>
    <scope>IDENTIFICATION</scope>
</reference>
<keyword evidence="2" id="KW-0812">Transmembrane</keyword>
<evidence type="ECO:0000259" key="3">
    <source>
        <dbReference type="Pfam" id="PF00535"/>
    </source>
</evidence>
<keyword evidence="2" id="KW-1133">Transmembrane helix</keyword>
<feature type="domain" description="Glycosyltransferase 2-like" evidence="3">
    <location>
        <begin position="737"/>
        <end position="854"/>
    </location>
</feature>
<accession>L1IDX6</accession>
<dbReference type="CDD" id="cd06532">
    <property type="entry name" value="Glyco_transf_25"/>
    <property type="match status" value="1"/>
</dbReference>
<keyword evidence="2" id="KW-0472">Membrane</keyword>
<proteinExistence type="inferred from homology"/>
<evidence type="ECO:0000256" key="2">
    <source>
        <dbReference type="SAM" id="Phobius"/>
    </source>
</evidence>
<protein>
    <submittedName>
        <fullName evidence="5 6">Uncharacterized protein</fullName>
    </submittedName>
</protein>
<dbReference type="AlphaFoldDB" id="L1IDX6"/>
<dbReference type="Pfam" id="PF01755">
    <property type="entry name" value="Glyco_transf_25"/>
    <property type="match status" value="1"/>
</dbReference>
<dbReference type="HOGENOM" id="CLU_301203_0_0_1"/>
<comment type="similarity">
    <text evidence="1">Belongs to the glycosyltransferase 25 family.</text>
</comment>
<dbReference type="Gene3D" id="3.90.550.10">
    <property type="entry name" value="Spore Coat Polysaccharide Biosynthesis Protein SpsA, Chain A"/>
    <property type="match status" value="1"/>
</dbReference>
<feature type="transmembrane region" description="Helical" evidence="2">
    <location>
        <begin position="20"/>
        <end position="41"/>
    </location>
</feature>
<organism evidence="5">
    <name type="scientific">Guillardia theta (strain CCMP2712)</name>
    <name type="common">Cryptophyte</name>
    <dbReference type="NCBI Taxonomy" id="905079"/>
    <lineage>
        <taxon>Eukaryota</taxon>
        <taxon>Cryptophyceae</taxon>
        <taxon>Pyrenomonadales</taxon>
        <taxon>Geminigeraceae</taxon>
        <taxon>Guillardia</taxon>
    </lineage>
</organism>
<evidence type="ECO:0000313" key="6">
    <source>
        <dbReference type="EnsemblProtists" id="EKX34433"/>
    </source>
</evidence>
<feature type="domain" description="Glycosyl transferase family 25" evidence="4">
    <location>
        <begin position="419"/>
        <end position="559"/>
    </location>
</feature>
<dbReference type="RefSeq" id="XP_005821413.1">
    <property type="nucleotide sequence ID" value="XM_005821356.1"/>
</dbReference>
<reference evidence="5 7" key="1">
    <citation type="journal article" date="2012" name="Nature">
        <title>Algal genomes reveal evolutionary mosaicism and the fate of nucleomorphs.</title>
        <authorList>
            <consortium name="DOE Joint Genome Institute"/>
            <person name="Curtis B.A."/>
            <person name="Tanifuji G."/>
            <person name="Burki F."/>
            <person name="Gruber A."/>
            <person name="Irimia M."/>
            <person name="Maruyama S."/>
            <person name="Arias M.C."/>
            <person name="Ball S.G."/>
            <person name="Gile G.H."/>
            <person name="Hirakawa Y."/>
            <person name="Hopkins J.F."/>
            <person name="Kuo A."/>
            <person name="Rensing S.A."/>
            <person name="Schmutz J."/>
            <person name="Symeonidi A."/>
            <person name="Elias M."/>
            <person name="Eveleigh R.J."/>
            <person name="Herman E.K."/>
            <person name="Klute M.J."/>
            <person name="Nakayama T."/>
            <person name="Obornik M."/>
            <person name="Reyes-Prieto A."/>
            <person name="Armbrust E.V."/>
            <person name="Aves S.J."/>
            <person name="Beiko R.G."/>
            <person name="Coutinho P."/>
            <person name="Dacks J.B."/>
            <person name="Durnford D.G."/>
            <person name="Fast N.M."/>
            <person name="Green B.R."/>
            <person name="Grisdale C.J."/>
            <person name="Hempel F."/>
            <person name="Henrissat B."/>
            <person name="Hoppner M.P."/>
            <person name="Ishida K."/>
            <person name="Kim E."/>
            <person name="Koreny L."/>
            <person name="Kroth P.G."/>
            <person name="Liu Y."/>
            <person name="Malik S.B."/>
            <person name="Maier U.G."/>
            <person name="McRose D."/>
            <person name="Mock T."/>
            <person name="Neilson J.A."/>
            <person name="Onodera N.T."/>
            <person name="Poole A.M."/>
            <person name="Pritham E.J."/>
            <person name="Richards T.A."/>
            <person name="Rocap G."/>
            <person name="Roy S.W."/>
            <person name="Sarai C."/>
            <person name="Schaack S."/>
            <person name="Shirato S."/>
            <person name="Slamovits C.H."/>
            <person name="Spencer D.F."/>
            <person name="Suzuki S."/>
            <person name="Worden A.Z."/>
            <person name="Zauner S."/>
            <person name="Barry K."/>
            <person name="Bell C."/>
            <person name="Bharti A.K."/>
            <person name="Crow J.A."/>
            <person name="Grimwood J."/>
            <person name="Kramer R."/>
            <person name="Lindquist E."/>
            <person name="Lucas S."/>
            <person name="Salamov A."/>
            <person name="McFadden G.I."/>
            <person name="Lane C.E."/>
            <person name="Keeling P.J."/>
            <person name="Gray M.W."/>
            <person name="Grigoriev I.V."/>
            <person name="Archibald J.M."/>
        </authorList>
    </citation>
    <scope>NUCLEOTIDE SEQUENCE</scope>
    <source>
        <strain evidence="5 7">CCMP2712</strain>
    </source>
</reference>
<evidence type="ECO:0000313" key="5">
    <source>
        <dbReference type="EMBL" id="EKX34433.1"/>
    </source>
</evidence>
<evidence type="ECO:0000259" key="4">
    <source>
        <dbReference type="Pfam" id="PF01755"/>
    </source>
</evidence>
<dbReference type="Proteomes" id="UP000011087">
    <property type="component" value="Unassembled WGS sequence"/>
</dbReference>
<dbReference type="EnsemblProtists" id="EKX34433">
    <property type="protein sequence ID" value="EKX34433"/>
    <property type="gene ID" value="GUITHDRAFT_147212"/>
</dbReference>
<dbReference type="GeneID" id="17291189"/>